<dbReference type="GeneID" id="14926441"/>
<feature type="compositionally biased region" description="Low complexity" evidence="5">
    <location>
        <begin position="500"/>
        <end position="515"/>
    </location>
</feature>
<feature type="region of interest" description="Disordered" evidence="5">
    <location>
        <begin position="603"/>
        <end position="667"/>
    </location>
</feature>
<dbReference type="InterPro" id="IPR000222">
    <property type="entry name" value="PP2C_BS"/>
</dbReference>
<organism evidence="7 8">
    <name type="scientific">Acanthamoeba castellanii (strain ATCC 30010 / Neff)</name>
    <dbReference type="NCBI Taxonomy" id="1257118"/>
    <lineage>
        <taxon>Eukaryota</taxon>
        <taxon>Amoebozoa</taxon>
        <taxon>Discosea</taxon>
        <taxon>Longamoebia</taxon>
        <taxon>Centramoebida</taxon>
        <taxon>Acanthamoebidae</taxon>
        <taxon>Acanthamoeba</taxon>
    </lineage>
</organism>
<dbReference type="PANTHER" id="PTHR13832:SF827">
    <property type="entry name" value="PROTEIN PHOSPHATASE 1L"/>
    <property type="match status" value="1"/>
</dbReference>
<feature type="region of interest" description="Disordered" evidence="5">
    <location>
        <begin position="1"/>
        <end position="103"/>
    </location>
</feature>
<feature type="region of interest" description="Disordered" evidence="5">
    <location>
        <begin position="481"/>
        <end position="552"/>
    </location>
</feature>
<dbReference type="InterPro" id="IPR036457">
    <property type="entry name" value="PPM-type-like_dom_sf"/>
</dbReference>
<dbReference type="GO" id="GO:0046872">
    <property type="term" value="F:metal ion binding"/>
    <property type="evidence" value="ECO:0007669"/>
    <property type="project" value="UniProtKB-KW"/>
</dbReference>
<keyword evidence="8" id="KW-1185">Reference proteome</keyword>
<dbReference type="InterPro" id="IPR015655">
    <property type="entry name" value="PP2C"/>
</dbReference>
<dbReference type="EMBL" id="KB007805">
    <property type="protein sequence ID" value="ELR25388.1"/>
    <property type="molecule type" value="Genomic_DNA"/>
</dbReference>
<sequence>MKGVLKRKGGSRVGGEESADVPFPGIRHHDVTTPPLSPHSNGRKSHTGSEDEDTKAHHQQRQDDEDDALASGGFSPPFPGVRFHLPSAASPSSSPHSSPGEERFRPLAAQAGRPAAVFAPARPQPYLLATHGGAASNIGCRETMEDAHAVHDRQGAPWRDLRKGRQAPTQFPNDCLSFYAVCDGHAGKTAANICAEVLPLKVAGTTAFAEGNFQEALKEGFKKADEVILATPDPGLAAAAAAERGAASLDVDAVSESQSPAQPAAVVTSPPARRLNKSNGGVGDGRLHIGQIKELKSMEKVGGSCVAACMVVGHRLFVANVGDCEAVLARWQPALEQYQGVVLTEKHRVSEKKERERIDNLGGTVIFGRLFGDLSVTRALGDREYKKPVQTEDFVSCDPHISGMRLRPDDEFVVMGCDGLWDHVAYDTAIEIVAALKKAGNSAEMAADALVREALDQHSTDNITCVVVYLDWQRTERPPSRIYMRSNSTNFHKRRSTTVGPNASPGSPAAPTSPGWVRSLPRGLSGSPSRREEARSPPVKPDKGEASLWRNKSSLGLKSAMTGGRSPNATHHLLDLGLAKKRVSVVVNWSSLKEEDLEELEDDGWILDDVDSKQDPSADGEEAEAEAEAGEVDEQQQQQQEGEDEGPEQQQVASPYVAPTAVADING</sequence>
<dbReference type="PROSITE" id="PS51746">
    <property type="entry name" value="PPM_2"/>
    <property type="match status" value="1"/>
</dbReference>
<feature type="compositionally biased region" description="Acidic residues" evidence="5">
    <location>
        <begin position="618"/>
        <end position="634"/>
    </location>
</feature>
<keyword evidence="1" id="KW-0479">Metal-binding</keyword>
<feature type="compositionally biased region" description="Low complexity" evidence="5">
    <location>
        <begin position="86"/>
        <end position="98"/>
    </location>
</feature>
<dbReference type="Proteomes" id="UP000011083">
    <property type="component" value="Unassembled WGS sequence"/>
</dbReference>
<name>L8HL38_ACACF</name>
<dbReference type="SMART" id="SM00332">
    <property type="entry name" value="PP2Cc"/>
    <property type="match status" value="1"/>
</dbReference>
<evidence type="ECO:0000256" key="5">
    <source>
        <dbReference type="SAM" id="MobiDB-lite"/>
    </source>
</evidence>
<comment type="similarity">
    <text evidence="4">Belongs to the PP2C family.</text>
</comment>
<evidence type="ECO:0000256" key="4">
    <source>
        <dbReference type="RuleBase" id="RU003465"/>
    </source>
</evidence>
<dbReference type="RefSeq" id="XP_004368143.1">
    <property type="nucleotide sequence ID" value="XM_004368086.1"/>
</dbReference>
<dbReference type="InterPro" id="IPR001932">
    <property type="entry name" value="PPM-type_phosphatase-like_dom"/>
</dbReference>
<protein>
    <submittedName>
        <fullName evidence="7">Protein phosphatase 2C domain containing protein</fullName>
    </submittedName>
</protein>
<dbReference type="PROSITE" id="PS01032">
    <property type="entry name" value="PPM_1"/>
    <property type="match status" value="1"/>
</dbReference>
<evidence type="ECO:0000256" key="3">
    <source>
        <dbReference type="ARBA" id="ARBA00022912"/>
    </source>
</evidence>
<accession>L8HL38</accession>
<evidence type="ECO:0000313" key="8">
    <source>
        <dbReference type="Proteomes" id="UP000011083"/>
    </source>
</evidence>
<evidence type="ECO:0000256" key="2">
    <source>
        <dbReference type="ARBA" id="ARBA00022801"/>
    </source>
</evidence>
<dbReference type="CDD" id="cd00143">
    <property type="entry name" value="PP2Cc"/>
    <property type="match status" value="1"/>
</dbReference>
<dbReference type="STRING" id="1257118.L8HL38"/>
<reference evidence="7 8" key="1">
    <citation type="journal article" date="2013" name="Genome Biol.">
        <title>Genome of Acanthamoeba castellanii highlights extensive lateral gene transfer and early evolution of tyrosine kinase signaling.</title>
        <authorList>
            <person name="Clarke M."/>
            <person name="Lohan A.J."/>
            <person name="Liu B."/>
            <person name="Lagkouvardos I."/>
            <person name="Roy S."/>
            <person name="Zafar N."/>
            <person name="Bertelli C."/>
            <person name="Schilde C."/>
            <person name="Kianianmomeni A."/>
            <person name="Burglin T.R."/>
            <person name="Frech C."/>
            <person name="Turcotte B."/>
            <person name="Kopec K.O."/>
            <person name="Synnott J.M."/>
            <person name="Choo C."/>
            <person name="Paponov I."/>
            <person name="Finkler A."/>
            <person name="Soon Heng Tan C."/>
            <person name="Hutchins A.P."/>
            <person name="Weinmeier T."/>
            <person name="Rattei T."/>
            <person name="Chu J.S."/>
            <person name="Gimenez G."/>
            <person name="Irimia M."/>
            <person name="Rigden D.J."/>
            <person name="Fitzpatrick D.A."/>
            <person name="Lorenzo-Morales J."/>
            <person name="Bateman A."/>
            <person name="Chiu C.H."/>
            <person name="Tang P."/>
            <person name="Hegemann P."/>
            <person name="Fromm H."/>
            <person name="Raoult D."/>
            <person name="Greub G."/>
            <person name="Miranda-Saavedra D."/>
            <person name="Chen N."/>
            <person name="Nash P."/>
            <person name="Ginger M.L."/>
            <person name="Horn M."/>
            <person name="Schaap P."/>
            <person name="Caler L."/>
            <person name="Loftus B."/>
        </authorList>
    </citation>
    <scope>NUCLEOTIDE SEQUENCE [LARGE SCALE GENOMIC DNA]</scope>
    <source>
        <strain evidence="7 8">Neff</strain>
    </source>
</reference>
<dbReference type="GO" id="GO:0004722">
    <property type="term" value="F:protein serine/threonine phosphatase activity"/>
    <property type="evidence" value="ECO:0007669"/>
    <property type="project" value="InterPro"/>
</dbReference>
<feature type="compositionally biased region" description="Basic residues" evidence="5">
    <location>
        <begin position="1"/>
        <end position="10"/>
    </location>
</feature>
<keyword evidence="2 4" id="KW-0378">Hydrolase</keyword>
<proteinExistence type="inferred from homology"/>
<feature type="compositionally biased region" description="Basic and acidic residues" evidence="5">
    <location>
        <begin position="529"/>
        <end position="545"/>
    </location>
</feature>
<dbReference type="KEGG" id="acan:ACA1_292790"/>
<dbReference type="PANTHER" id="PTHR13832">
    <property type="entry name" value="PROTEIN PHOSPHATASE 2C"/>
    <property type="match status" value="1"/>
</dbReference>
<gene>
    <name evidence="7" type="ORF">ACA1_292790</name>
</gene>
<evidence type="ECO:0000313" key="7">
    <source>
        <dbReference type="EMBL" id="ELR25388.1"/>
    </source>
</evidence>
<dbReference type="OrthoDB" id="10264738at2759"/>
<evidence type="ECO:0000259" key="6">
    <source>
        <dbReference type="PROSITE" id="PS51746"/>
    </source>
</evidence>
<dbReference type="Pfam" id="PF00481">
    <property type="entry name" value="PP2C"/>
    <property type="match status" value="2"/>
</dbReference>
<feature type="region of interest" description="Disordered" evidence="5">
    <location>
        <begin position="256"/>
        <end position="280"/>
    </location>
</feature>
<feature type="domain" description="PPM-type phosphatase" evidence="6">
    <location>
        <begin position="131"/>
        <end position="470"/>
    </location>
</feature>
<keyword evidence="3 4" id="KW-0904">Protein phosphatase</keyword>
<dbReference type="Gene3D" id="3.60.40.10">
    <property type="entry name" value="PPM-type phosphatase domain"/>
    <property type="match status" value="1"/>
</dbReference>
<dbReference type="AlphaFoldDB" id="L8HL38"/>
<evidence type="ECO:0000256" key="1">
    <source>
        <dbReference type="ARBA" id="ARBA00022723"/>
    </source>
</evidence>
<dbReference type="VEuPathDB" id="AmoebaDB:ACA1_292790"/>
<dbReference type="SUPFAM" id="SSF81606">
    <property type="entry name" value="PP2C-like"/>
    <property type="match status" value="1"/>
</dbReference>